<proteinExistence type="predicted"/>
<dbReference type="EMBL" id="FOYJ01000009">
    <property type="protein sequence ID" value="SFR21578.1"/>
    <property type="molecule type" value="Genomic_DNA"/>
</dbReference>
<reference evidence="3 4" key="1">
    <citation type="submission" date="2016-10" db="EMBL/GenBank/DDBJ databases">
        <authorList>
            <person name="Varghese N."/>
            <person name="Submissions S."/>
        </authorList>
    </citation>
    <scope>NUCLEOTIDE SEQUENCE [LARGE SCALE GENOMIC DNA]</scope>
    <source>
        <strain evidence="2 3">NFIX06</strain>
        <strain evidence="1 4">NFIX08</strain>
    </source>
</reference>
<dbReference type="Proteomes" id="UP000198760">
    <property type="component" value="Unassembled WGS sequence"/>
</dbReference>
<evidence type="ECO:0000313" key="1">
    <source>
        <dbReference type="EMBL" id="SFR21578.1"/>
    </source>
</evidence>
<accession>A0AAX2EVX1</accession>
<sequence>MYCCRHLGGNGALL</sequence>
<keyword evidence="3" id="KW-1185">Reference proteome</keyword>
<evidence type="ECO:0000313" key="2">
    <source>
        <dbReference type="EMBL" id="SFT96958.1"/>
    </source>
</evidence>
<evidence type="ECO:0000313" key="3">
    <source>
        <dbReference type="Proteomes" id="UP000198760"/>
    </source>
</evidence>
<dbReference type="Proteomes" id="UP000199173">
    <property type="component" value="Unassembled WGS sequence"/>
</dbReference>
<comment type="caution">
    <text evidence="1">The sequence shown here is derived from an EMBL/GenBank/DDBJ whole genome shotgun (WGS) entry which is preliminary data.</text>
</comment>
<evidence type="ECO:0000313" key="4">
    <source>
        <dbReference type="Proteomes" id="UP000199173"/>
    </source>
</evidence>
<protein>
    <submittedName>
        <fullName evidence="1">Uncharacterized protein</fullName>
    </submittedName>
</protein>
<name>A0AAX2EVX1_9ENTR</name>
<dbReference type="EMBL" id="FPAV01000008">
    <property type="protein sequence ID" value="SFT96958.1"/>
    <property type="molecule type" value="Genomic_DNA"/>
</dbReference>
<gene>
    <name evidence="2" type="ORF">SAMN03159428_03042</name>
    <name evidence="1" type="ORF">SAMN03159514_03581</name>
</gene>
<organism evidence="1 4">
    <name type="scientific">Kosakonia radicincitans</name>
    <dbReference type="NCBI Taxonomy" id="283686"/>
    <lineage>
        <taxon>Bacteria</taxon>
        <taxon>Pseudomonadati</taxon>
        <taxon>Pseudomonadota</taxon>
        <taxon>Gammaproteobacteria</taxon>
        <taxon>Enterobacterales</taxon>
        <taxon>Enterobacteriaceae</taxon>
        <taxon>Kosakonia</taxon>
    </lineage>
</organism>